<feature type="region of interest" description="Disordered" evidence="7">
    <location>
        <begin position="285"/>
        <end position="358"/>
    </location>
</feature>
<dbReference type="InterPro" id="IPR006636">
    <property type="entry name" value="STI1_HS-bd"/>
</dbReference>
<evidence type="ECO:0000313" key="9">
    <source>
        <dbReference type="EMBL" id="NXX97213.1"/>
    </source>
</evidence>
<evidence type="ECO:0000256" key="2">
    <source>
        <dbReference type="ARBA" id="ARBA00004419"/>
    </source>
</evidence>
<protein>
    <submittedName>
        <fullName evidence="9">UBQL1 protein</fullName>
    </submittedName>
</protein>
<dbReference type="SUPFAM" id="SSF46934">
    <property type="entry name" value="UBA-like"/>
    <property type="match status" value="1"/>
</dbReference>
<dbReference type="GO" id="GO:0005829">
    <property type="term" value="C:cytosol"/>
    <property type="evidence" value="ECO:0007669"/>
    <property type="project" value="TreeGrafter"/>
</dbReference>
<feature type="region of interest" description="Disordered" evidence="7">
    <location>
        <begin position="1"/>
        <end position="74"/>
    </location>
</feature>
<feature type="compositionally biased region" description="Gly residues" evidence="7">
    <location>
        <begin position="10"/>
        <end position="22"/>
    </location>
</feature>
<evidence type="ECO:0000256" key="4">
    <source>
        <dbReference type="ARBA" id="ARBA00023006"/>
    </source>
</evidence>
<keyword evidence="6" id="KW-0968">Cytoplasmic vesicle</keyword>
<reference evidence="9 10" key="1">
    <citation type="submission" date="2020-02" db="EMBL/GenBank/DDBJ databases">
        <title>Bird 10,000 Genomes (B10K) Project - Family phase.</title>
        <authorList>
            <person name="Zhang G."/>
        </authorList>
    </citation>
    <scope>NUCLEOTIDE SEQUENCE [LARGE SCALE GENOMIC DNA]</scope>
    <source>
        <strain evidence="9">B10K-DU-017-21</strain>
    </source>
</reference>
<dbReference type="SMART" id="SM00727">
    <property type="entry name" value="STI1"/>
    <property type="match status" value="4"/>
</dbReference>
<keyword evidence="3" id="KW-0963">Cytoplasm</keyword>
<feature type="compositionally biased region" description="Low complexity" evidence="7">
    <location>
        <begin position="314"/>
        <end position="346"/>
    </location>
</feature>
<dbReference type="InterPro" id="IPR009060">
    <property type="entry name" value="UBA-like_sf"/>
</dbReference>
<evidence type="ECO:0000256" key="5">
    <source>
        <dbReference type="ARBA" id="ARBA00023242"/>
    </source>
</evidence>
<dbReference type="Gene3D" id="1.10.260.100">
    <property type="match status" value="2"/>
</dbReference>
<comment type="subcellular location">
    <subcellularLocation>
        <location evidence="2">Cytoplasmic vesicle</location>
        <location evidence="2">Autophagosome</location>
    </subcellularLocation>
    <subcellularLocation>
        <location evidence="1">Nucleus</location>
    </subcellularLocation>
</comment>
<keyword evidence="4" id="KW-0072">Autophagy</keyword>
<name>A0A852LZT8_9AVES</name>
<dbReference type="GO" id="GO:0005634">
    <property type="term" value="C:nucleus"/>
    <property type="evidence" value="ECO:0007669"/>
    <property type="project" value="UniProtKB-SubCell"/>
</dbReference>
<feature type="region of interest" description="Disordered" evidence="7">
    <location>
        <begin position="94"/>
        <end position="132"/>
    </location>
</feature>
<evidence type="ECO:0000256" key="6">
    <source>
        <dbReference type="ARBA" id="ARBA00023329"/>
    </source>
</evidence>
<feature type="non-terminal residue" evidence="9">
    <location>
        <position position="576"/>
    </location>
</feature>
<sequence length="576" mass="61771">MSEGAEGPAAGRGGPDPSGRGSGAEEPRIIKVTVKTPKEKEEFAVSEDSSVRQVRRQRRGPRFPPPVTGPFPVTKQLLLPGRIREKFLTGRVGRHWRRLQDRPTQQTTTAGSTDTSSTTSSSTSTPTSTNSNSFGLGGLGGLAGLSSLGLNTANFSELQSQMQRQLMSNPEMMVQIMENPFVQSMLSNPDLMRQLIMANPQMQQLIQRNPEISHMLNNPDIMRQTLELARNPAMMQEMMRNQDRALSNLESIPGGYNALRRMYTDIQEPMLNAAQEQFGGNPFASLVSSVSTGGGVQPSRTENRDPLPNPWAPQSNLQTSVTSTSTSGDQSSGSSSAGNNTFGSTGQNSAAPNVAPGLGAGMFNTPGMQSLLQQITENPQLMQNMLSAPYMRSMMQSLSQNPDLAVQMMLNNPLFAGNPQLQEQMRQQLPTFLQQMQNPDTLSAMSNPRAMQALLQIQQGLQTLATEAPGLIPGFNPGLGGLGSTGAPTGSAAPGENANVASETAEPGHQQFVQQMLQALAGASAQFQNPEVRFQQQLEQLSAMGFLNHEANLQALIATGGDINAAIERLLGSQPS</sequence>
<evidence type="ECO:0000313" key="10">
    <source>
        <dbReference type="Proteomes" id="UP000632886"/>
    </source>
</evidence>
<dbReference type="PANTHER" id="PTHR10677">
    <property type="entry name" value="UBIQUILIN"/>
    <property type="match status" value="1"/>
</dbReference>
<evidence type="ECO:0000256" key="1">
    <source>
        <dbReference type="ARBA" id="ARBA00004123"/>
    </source>
</evidence>
<gene>
    <name evidence="9" type="primary">Ubqln1</name>
    <name evidence="9" type="ORF">CENBEN_R14119</name>
</gene>
<dbReference type="PROSITE" id="PS50030">
    <property type="entry name" value="UBA"/>
    <property type="match status" value="1"/>
</dbReference>
<feature type="non-terminal residue" evidence="9">
    <location>
        <position position="1"/>
    </location>
</feature>
<comment type="caution">
    <text evidence="9">The sequence shown here is derived from an EMBL/GenBank/DDBJ whole genome shotgun (WGS) entry which is preliminary data.</text>
</comment>
<dbReference type="AlphaFoldDB" id="A0A852LZT8"/>
<feature type="domain" description="UBA" evidence="8">
    <location>
        <begin position="533"/>
        <end position="573"/>
    </location>
</feature>
<dbReference type="Proteomes" id="UP000632886">
    <property type="component" value="Unassembled WGS sequence"/>
</dbReference>
<dbReference type="GO" id="GO:0006914">
    <property type="term" value="P:autophagy"/>
    <property type="evidence" value="ECO:0007669"/>
    <property type="project" value="UniProtKB-KW"/>
</dbReference>
<dbReference type="Gene3D" id="1.10.8.10">
    <property type="entry name" value="DNA helicase RuvA subunit, C-terminal domain"/>
    <property type="match status" value="1"/>
</dbReference>
<dbReference type="FunFam" id="1.10.260.100:FF:000003">
    <property type="entry name" value="Ubiquilin 1"/>
    <property type="match status" value="1"/>
</dbReference>
<keyword evidence="10" id="KW-1185">Reference proteome</keyword>
<dbReference type="Pfam" id="PF23195">
    <property type="entry name" value="UBQLN1"/>
    <property type="match status" value="1"/>
</dbReference>
<evidence type="ECO:0000256" key="3">
    <source>
        <dbReference type="ARBA" id="ARBA00022490"/>
    </source>
</evidence>
<dbReference type="Pfam" id="PF00627">
    <property type="entry name" value="UBA"/>
    <property type="match status" value="1"/>
</dbReference>
<feature type="compositionally biased region" description="Low complexity" evidence="7">
    <location>
        <begin position="104"/>
        <end position="132"/>
    </location>
</feature>
<proteinExistence type="predicted"/>
<dbReference type="FunFam" id="1.10.8.10:FF:000007">
    <property type="entry name" value="Ubiquilin 1"/>
    <property type="match status" value="1"/>
</dbReference>
<evidence type="ECO:0000259" key="8">
    <source>
        <dbReference type="PROSITE" id="PS50030"/>
    </source>
</evidence>
<dbReference type="GO" id="GO:0005776">
    <property type="term" value="C:autophagosome"/>
    <property type="evidence" value="ECO:0007669"/>
    <property type="project" value="UniProtKB-SubCell"/>
</dbReference>
<organism evidence="9 10">
    <name type="scientific">Centropus bengalensis</name>
    <name type="common">lesser coucal</name>
    <dbReference type="NCBI Taxonomy" id="1463675"/>
    <lineage>
        <taxon>Eukaryota</taxon>
        <taxon>Metazoa</taxon>
        <taxon>Chordata</taxon>
        <taxon>Craniata</taxon>
        <taxon>Vertebrata</taxon>
        <taxon>Euteleostomi</taxon>
        <taxon>Archelosauria</taxon>
        <taxon>Archosauria</taxon>
        <taxon>Dinosauria</taxon>
        <taxon>Saurischia</taxon>
        <taxon>Theropoda</taxon>
        <taxon>Coelurosauria</taxon>
        <taxon>Aves</taxon>
        <taxon>Neognathae</taxon>
        <taxon>Neoaves</taxon>
        <taxon>Otidimorphae</taxon>
        <taxon>Cuculiformes</taxon>
        <taxon>Centropidae</taxon>
        <taxon>Centropus</taxon>
    </lineage>
</organism>
<keyword evidence="5" id="KW-0539">Nucleus</keyword>
<evidence type="ECO:0000256" key="7">
    <source>
        <dbReference type="SAM" id="MobiDB-lite"/>
    </source>
</evidence>
<dbReference type="InterPro" id="IPR015940">
    <property type="entry name" value="UBA"/>
</dbReference>
<dbReference type="GO" id="GO:0031410">
    <property type="term" value="C:cytoplasmic vesicle"/>
    <property type="evidence" value="ECO:0007669"/>
    <property type="project" value="UniProtKB-KW"/>
</dbReference>
<dbReference type="FunFam" id="1.10.260.100:FF:000001">
    <property type="entry name" value="Ubiquilin 1"/>
    <property type="match status" value="1"/>
</dbReference>
<accession>A0A852LZT8</accession>
<dbReference type="SMART" id="SM00165">
    <property type="entry name" value="UBA"/>
    <property type="match status" value="1"/>
</dbReference>
<dbReference type="GO" id="GO:0031593">
    <property type="term" value="F:polyubiquitin modification-dependent protein binding"/>
    <property type="evidence" value="ECO:0007669"/>
    <property type="project" value="TreeGrafter"/>
</dbReference>
<dbReference type="EMBL" id="WBNK01001346">
    <property type="protein sequence ID" value="NXX97213.1"/>
    <property type="molecule type" value="Genomic_DNA"/>
</dbReference>
<dbReference type="CDD" id="cd14399">
    <property type="entry name" value="UBA_PLICs"/>
    <property type="match status" value="1"/>
</dbReference>
<dbReference type="InterPro" id="IPR015496">
    <property type="entry name" value="Ubiquilin"/>
</dbReference>
<dbReference type="PANTHER" id="PTHR10677:SF16">
    <property type="entry name" value="UBIQUILIN-1"/>
    <property type="match status" value="1"/>
</dbReference>
<dbReference type="GO" id="GO:0006511">
    <property type="term" value="P:ubiquitin-dependent protein catabolic process"/>
    <property type="evidence" value="ECO:0007669"/>
    <property type="project" value="TreeGrafter"/>
</dbReference>